<dbReference type="RefSeq" id="XP_003882524.1">
    <property type="nucleotide sequence ID" value="XM_003882475.1"/>
</dbReference>
<feature type="transmembrane region" description="Helical" evidence="2">
    <location>
        <begin position="14"/>
        <end position="34"/>
    </location>
</feature>
<organism evidence="3 5">
    <name type="scientific">Neospora caninum (strain Liverpool)</name>
    <dbReference type="NCBI Taxonomy" id="572307"/>
    <lineage>
        <taxon>Eukaryota</taxon>
        <taxon>Sar</taxon>
        <taxon>Alveolata</taxon>
        <taxon>Apicomplexa</taxon>
        <taxon>Conoidasida</taxon>
        <taxon>Coccidia</taxon>
        <taxon>Eucoccidiorida</taxon>
        <taxon>Eimeriorina</taxon>
        <taxon>Sarcocystidae</taxon>
        <taxon>Neospora</taxon>
    </lineage>
</organism>
<feature type="transmembrane region" description="Helical" evidence="2">
    <location>
        <begin position="119"/>
        <end position="143"/>
    </location>
</feature>
<name>F0VFJ8_NEOCL</name>
<accession>F0VFJ8</accession>
<reference evidence="4" key="4">
    <citation type="journal article" date="2015" name="PLoS ONE">
        <title>Comprehensive Evaluation of Toxoplasma gondii VEG and Neospora caninum LIV Genomes with Tachyzoite Stage Transcriptome and Proteome Defines Novel Transcript Features.</title>
        <authorList>
            <person name="Ramaprasad A."/>
            <person name="Mourier T."/>
            <person name="Naeem R."/>
            <person name="Malas T.B."/>
            <person name="Moussa E."/>
            <person name="Panigrahi A."/>
            <person name="Vermont S.J."/>
            <person name="Otto T.D."/>
            <person name="Wastling J."/>
            <person name="Pain A."/>
        </authorList>
    </citation>
    <scope>NUCLEOTIDE SEQUENCE</scope>
    <source>
        <strain evidence="4">Liverpool</strain>
    </source>
</reference>
<protein>
    <recommendedName>
        <fullName evidence="6">Transmembrane protein</fullName>
    </recommendedName>
</protein>
<feature type="transmembrane region" description="Helical" evidence="2">
    <location>
        <begin position="191"/>
        <end position="211"/>
    </location>
</feature>
<keyword evidence="5" id="KW-1185">Reference proteome</keyword>
<gene>
    <name evidence="4" type="ORF">BN1204_022810</name>
    <name evidence="3" type="ORF">NCLIV_022810</name>
</gene>
<sequence>MAPHLVPFRLGRNLALGVVLSFIVGCCTGPSHVFDAGVFRRPPSHPAGTLCGFLAVTKAASSSDTLTTKVVESPQAEDDEKDDGQDSDPFVPLDLTAKRRGKRTTRTHSRRDNLLQNPVAAATLGLTLMLVGASIGAGAMVTLARQRQKQKKAEDTRTAEAAKLLEPQQVMVAANKAALQKAEGDRYLTQLLFSIGGAFVSSGILRIMASFRVPFIYTSMTDQGMRTIIHHLMIGSTWRRIFRQGLFAMGLSAASHQLGMLAIMVLPIALFLVVHLITLRSQTTGTANPEGLGQTYVLVNNMMRKALAKEKAGRPEEIEKVVTKYFDVLRKEAAQRKILDAGAKKTLDAAEHDIKSQIKKKKNIDAVIDSVQTKFLKSIGVNIQAAKMQ</sequence>
<reference evidence="3" key="2">
    <citation type="submission" date="2011-03" db="EMBL/GenBank/DDBJ databases">
        <title>Comparative genomics and transcriptomics of Neospora caninum and Toxoplasma gondii.</title>
        <authorList>
            <person name="Reid A.J."/>
            <person name="Sohal A."/>
            <person name="Harris D."/>
            <person name="Quail M."/>
            <person name="Sanders M."/>
            <person name="Berriman M."/>
            <person name="Wastling J.M."/>
            <person name="Pain A."/>
        </authorList>
    </citation>
    <scope>NUCLEOTIDE SEQUENCE</scope>
    <source>
        <strain evidence="3">Liverpool</strain>
    </source>
</reference>
<reference evidence="3" key="1">
    <citation type="submission" date="2011-02" db="EMBL/GenBank/DDBJ databases">
        <authorList>
            <person name="Aslett M."/>
        </authorList>
    </citation>
    <scope>NUCLEOTIDE SEQUENCE</scope>
    <source>
        <strain evidence="3">Liverpool</strain>
    </source>
</reference>
<dbReference type="InParanoid" id="F0VFJ8"/>
<dbReference type="AlphaFoldDB" id="F0VFJ8"/>
<dbReference type="Proteomes" id="UP000007494">
    <property type="component" value="Chromosome VIIa"/>
</dbReference>
<feature type="region of interest" description="Disordered" evidence="1">
    <location>
        <begin position="66"/>
        <end position="112"/>
    </location>
</feature>
<keyword evidence="2" id="KW-0472">Membrane</keyword>
<evidence type="ECO:0000256" key="2">
    <source>
        <dbReference type="SAM" id="Phobius"/>
    </source>
</evidence>
<feature type="compositionally biased region" description="Basic residues" evidence="1">
    <location>
        <begin position="98"/>
        <end position="109"/>
    </location>
</feature>
<reference evidence="5" key="3">
    <citation type="journal article" date="2012" name="PLoS Pathog.">
        <title>Comparative genomics of the apicomplexan parasites Toxoplasma gondii and Neospora caninum: Coccidia differing in host range and transmission strategy.</title>
        <authorList>
            <person name="Reid A.J."/>
            <person name="Vermont S.J."/>
            <person name="Cotton J.A."/>
            <person name="Harris D."/>
            <person name="Hill-Cawthorne G.A."/>
            <person name="Konen-Waisman S."/>
            <person name="Latham S.M."/>
            <person name="Mourier T."/>
            <person name="Norton R."/>
            <person name="Quail M.A."/>
            <person name="Sanders M."/>
            <person name="Shanmugam D."/>
            <person name="Sohal A."/>
            <person name="Wasmuth J.D."/>
            <person name="Brunk B."/>
            <person name="Grigg M.E."/>
            <person name="Howard J.C."/>
            <person name="Parkinson J."/>
            <person name="Roos D.S."/>
            <person name="Trees A.J."/>
            <person name="Berriman M."/>
            <person name="Pain A."/>
            <person name="Wastling J.M."/>
        </authorList>
    </citation>
    <scope>NUCLEOTIDE SEQUENCE [LARGE SCALE GENOMIC DNA]</scope>
    <source>
        <strain evidence="5">Liverpool</strain>
    </source>
</reference>
<dbReference type="EMBL" id="LN714481">
    <property type="protein sequence ID" value="CEL66469.1"/>
    <property type="molecule type" value="Genomic_DNA"/>
</dbReference>
<dbReference type="EMBL" id="FR823388">
    <property type="protein sequence ID" value="CBZ52492.1"/>
    <property type="molecule type" value="Genomic_DNA"/>
</dbReference>
<evidence type="ECO:0000313" key="4">
    <source>
        <dbReference type="EMBL" id="CEL66469.1"/>
    </source>
</evidence>
<evidence type="ECO:0000313" key="3">
    <source>
        <dbReference type="EMBL" id="CBZ52492.1"/>
    </source>
</evidence>
<feature type="transmembrane region" description="Helical" evidence="2">
    <location>
        <begin position="258"/>
        <end position="279"/>
    </location>
</feature>
<dbReference type="VEuPathDB" id="ToxoDB:NCLIV_022810"/>
<feature type="compositionally biased region" description="Acidic residues" evidence="1">
    <location>
        <begin position="75"/>
        <end position="86"/>
    </location>
</feature>
<evidence type="ECO:0000313" key="5">
    <source>
        <dbReference type="Proteomes" id="UP000007494"/>
    </source>
</evidence>
<dbReference type="OrthoDB" id="332280at2759"/>
<keyword evidence="2" id="KW-0812">Transmembrane</keyword>
<proteinExistence type="predicted"/>
<dbReference type="GeneID" id="13444572"/>
<dbReference type="eggNOG" id="ENOG502R0BA">
    <property type="taxonomic scope" value="Eukaryota"/>
</dbReference>
<dbReference type="OMA" id="YIFANNM"/>
<evidence type="ECO:0008006" key="6">
    <source>
        <dbReference type="Google" id="ProtNLM"/>
    </source>
</evidence>
<keyword evidence="2" id="KW-1133">Transmembrane helix</keyword>
<evidence type="ECO:0000256" key="1">
    <source>
        <dbReference type="SAM" id="MobiDB-lite"/>
    </source>
</evidence>